<comment type="subcellular location">
    <subcellularLocation>
        <location evidence="1">Nucleus</location>
    </subcellularLocation>
</comment>
<evidence type="ECO:0000256" key="1">
    <source>
        <dbReference type="ARBA" id="ARBA00004123"/>
    </source>
</evidence>
<keyword evidence="2" id="KW-0217">Developmental protein</keyword>
<sequence>MADSSPKWKKPSDIMKIHRKKKRQSLKTPQNNEKIANVFQDCTSTIVNGNSSKRRNPFSQCSKTDSPFKRQRISNIGNQVDNEDKDSNPFFNILESIEKKNGMSTSQSEMRVDTPRPKFSMDDEDSLSMFGIEIHDGIPFNIILKYTYQVSQYTLLLTDFEKPIVTERIFSLLVFLEKEKLPAPIVTTKAKKEVGKQQIPVDWSLKIKFRVVSQNALGWCSQLKTADEAKGVTQFVKGTSRQTVRLHNIRFISLVQHMKTNSLSPLYNTSRQTVRLHNISLSPLYNASRQTEITHDISEDKKSTFQSCCMYWIYPNLPWLRLFPRIVPDSKISKSVPSAVSRLDSFTSTFHQLRAQQCPYFYVCTHQFTVLFRCAGISGQPYINAFLTPTTRGFREALKQEGISFTMPVLEKRKKGEDAEEIPANMDDMDNLNEEDDDDEFIDTDEGASVWLESIGLDKKQFPSLDPNKVKRQREGFKVIDNRPESLVFVEGCDVQGLFNFLLNCRSCVASSGPQAGVPPTILSPTAFKGATLKSHRIKHSTVKQTDNEGIIKQVNILEVNGPCLPHHVHNLTALLQTTQNQDFSVTFNTYEPSVPFNASVNSGKSNKELSNTVRVPFRMDSQTFDPFFHHIPITDRLTCMRELYCSDEDFIRSGLAL</sequence>
<comment type="similarity">
    <text evidence="4">Belongs to the DONSON family.</text>
</comment>
<name>A0ABQ9FBL4_TEGGR</name>
<feature type="region of interest" description="Disordered" evidence="5">
    <location>
        <begin position="1"/>
        <end position="31"/>
    </location>
</feature>
<evidence type="ECO:0000313" key="7">
    <source>
        <dbReference type="Proteomes" id="UP001217089"/>
    </source>
</evidence>
<dbReference type="InterPro" id="IPR024861">
    <property type="entry name" value="Donson"/>
</dbReference>
<evidence type="ECO:0000256" key="5">
    <source>
        <dbReference type="SAM" id="MobiDB-lite"/>
    </source>
</evidence>
<feature type="compositionally biased region" description="Polar residues" evidence="5">
    <location>
        <begin position="47"/>
        <end position="65"/>
    </location>
</feature>
<evidence type="ECO:0000256" key="2">
    <source>
        <dbReference type="ARBA" id="ARBA00022473"/>
    </source>
</evidence>
<evidence type="ECO:0000256" key="4">
    <source>
        <dbReference type="ARBA" id="ARBA00025806"/>
    </source>
</evidence>
<keyword evidence="3" id="KW-0539">Nucleus</keyword>
<dbReference type="Proteomes" id="UP001217089">
    <property type="component" value="Unassembled WGS sequence"/>
</dbReference>
<dbReference type="PRINTS" id="PR02064">
    <property type="entry name" value="DONSON"/>
</dbReference>
<evidence type="ECO:0000313" key="6">
    <source>
        <dbReference type="EMBL" id="KAJ8314729.1"/>
    </source>
</evidence>
<dbReference type="PANTHER" id="PTHR12972">
    <property type="entry name" value="DOWNSTREAM NEIGHBOR OF SON"/>
    <property type="match status" value="1"/>
</dbReference>
<reference evidence="6 7" key="1">
    <citation type="submission" date="2022-12" db="EMBL/GenBank/DDBJ databases">
        <title>Chromosome-level genome of Tegillarca granosa.</title>
        <authorList>
            <person name="Kim J."/>
        </authorList>
    </citation>
    <scope>NUCLEOTIDE SEQUENCE [LARGE SCALE GENOMIC DNA]</scope>
    <source>
        <strain evidence="6">Teg-2019</strain>
        <tissue evidence="6">Adductor muscle</tissue>
    </source>
</reference>
<gene>
    <name evidence="6" type="ORF">KUTeg_006879</name>
</gene>
<feature type="region of interest" description="Disordered" evidence="5">
    <location>
        <begin position="47"/>
        <end position="67"/>
    </location>
</feature>
<keyword evidence="7" id="KW-1185">Reference proteome</keyword>
<evidence type="ECO:0000256" key="3">
    <source>
        <dbReference type="ARBA" id="ARBA00023242"/>
    </source>
</evidence>
<protein>
    <recommendedName>
        <fullName evidence="8">Protein downstream neighbor of Son</fullName>
    </recommendedName>
</protein>
<accession>A0ABQ9FBL4</accession>
<dbReference type="PANTHER" id="PTHR12972:SF0">
    <property type="entry name" value="PROTEIN DOWNSTREAM NEIGHBOR OF SON"/>
    <property type="match status" value="1"/>
</dbReference>
<comment type="caution">
    <text evidence="6">The sequence shown here is derived from an EMBL/GenBank/DDBJ whole genome shotgun (WGS) entry which is preliminary data.</text>
</comment>
<proteinExistence type="inferred from homology"/>
<dbReference type="EMBL" id="JARBDR010000337">
    <property type="protein sequence ID" value="KAJ8314729.1"/>
    <property type="molecule type" value="Genomic_DNA"/>
</dbReference>
<evidence type="ECO:0008006" key="8">
    <source>
        <dbReference type="Google" id="ProtNLM"/>
    </source>
</evidence>
<organism evidence="6 7">
    <name type="scientific">Tegillarca granosa</name>
    <name type="common">Malaysian cockle</name>
    <name type="synonym">Anadara granosa</name>
    <dbReference type="NCBI Taxonomy" id="220873"/>
    <lineage>
        <taxon>Eukaryota</taxon>
        <taxon>Metazoa</taxon>
        <taxon>Spiralia</taxon>
        <taxon>Lophotrochozoa</taxon>
        <taxon>Mollusca</taxon>
        <taxon>Bivalvia</taxon>
        <taxon>Autobranchia</taxon>
        <taxon>Pteriomorphia</taxon>
        <taxon>Arcoida</taxon>
        <taxon>Arcoidea</taxon>
        <taxon>Arcidae</taxon>
        <taxon>Tegillarca</taxon>
    </lineage>
</organism>